<reference evidence="1 2" key="1">
    <citation type="submission" date="2019-08" db="EMBL/GenBank/DDBJ databases">
        <title>A chromosome-level genome assembly, high-density linkage maps, and genome scans reveal the genomic architecture of hybrid incompatibilities underlying speciation via character displacement in darters (Percidae: Etheostominae).</title>
        <authorList>
            <person name="Moran R.L."/>
            <person name="Catchen J.M."/>
            <person name="Fuller R.C."/>
        </authorList>
    </citation>
    <scope>NUCLEOTIDE SEQUENCE [LARGE SCALE GENOMIC DNA]</scope>
    <source>
        <strain evidence="1">EspeVRDwgs_2016</strain>
        <tissue evidence="1">Muscle</tissue>
    </source>
</reference>
<evidence type="ECO:0000313" key="2">
    <source>
        <dbReference type="Proteomes" id="UP000327493"/>
    </source>
</evidence>
<organism evidence="1 2">
    <name type="scientific">Etheostoma spectabile</name>
    <name type="common">orangethroat darter</name>
    <dbReference type="NCBI Taxonomy" id="54343"/>
    <lineage>
        <taxon>Eukaryota</taxon>
        <taxon>Metazoa</taxon>
        <taxon>Chordata</taxon>
        <taxon>Craniata</taxon>
        <taxon>Vertebrata</taxon>
        <taxon>Euteleostomi</taxon>
        <taxon>Actinopterygii</taxon>
        <taxon>Neopterygii</taxon>
        <taxon>Teleostei</taxon>
        <taxon>Neoteleostei</taxon>
        <taxon>Acanthomorphata</taxon>
        <taxon>Eupercaria</taxon>
        <taxon>Perciformes</taxon>
        <taxon>Percoidei</taxon>
        <taxon>Percidae</taxon>
        <taxon>Etheostomatinae</taxon>
        <taxon>Etheostoma</taxon>
    </lineage>
</organism>
<gene>
    <name evidence="1" type="ORF">FQN60_010191</name>
</gene>
<dbReference type="Proteomes" id="UP000327493">
    <property type="component" value="Chromosome 10"/>
</dbReference>
<accession>A0A5J5D881</accession>
<protein>
    <submittedName>
        <fullName evidence="1">Uncharacterized protein</fullName>
    </submittedName>
</protein>
<dbReference type="EMBL" id="VOFY01000010">
    <property type="protein sequence ID" value="KAA8588846.1"/>
    <property type="molecule type" value="Genomic_DNA"/>
</dbReference>
<comment type="caution">
    <text evidence="1">The sequence shown here is derived from an EMBL/GenBank/DDBJ whole genome shotgun (WGS) entry which is preliminary data.</text>
</comment>
<evidence type="ECO:0000313" key="1">
    <source>
        <dbReference type="EMBL" id="KAA8588846.1"/>
    </source>
</evidence>
<sequence>MQDMLFSATRRNRAWVESRAILFLKERKRQFGEGIISIDFSKGAMFVEWGGLEASGLSRADSEVPSGGSQQTPLSCSGRWCFIGEGAGRS</sequence>
<dbReference type="AlphaFoldDB" id="A0A5J5D881"/>
<proteinExistence type="predicted"/>
<name>A0A5J5D881_9PERO</name>
<keyword evidence="2" id="KW-1185">Reference proteome</keyword>